<organism evidence="1 2">
    <name type="scientific">Arthrobacter nitrophenolicus</name>
    <dbReference type="NCBI Taxonomy" id="683150"/>
    <lineage>
        <taxon>Bacteria</taxon>
        <taxon>Bacillati</taxon>
        <taxon>Actinomycetota</taxon>
        <taxon>Actinomycetes</taxon>
        <taxon>Micrococcales</taxon>
        <taxon>Micrococcaceae</taxon>
        <taxon>Arthrobacter</taxon>
    </lineage>
</organism>
<evidence type="ECO:0000313" key="1">
    <source>
        <dbReference type="EMBL" id="MET3773036.1"/>
    </source>
</evidence>
<name>A0ACC6TH34_9MICC</name>
<proteinExistence type="predicted"/>
<comment type="caution">
    <text evidence="1">The sequence shown here is derived from an EMBL/GenBank/DDBJ whole genome shotgun (WGS) entry which is preliminary data.</text>
</comment>
<protein>
    <submittedName>
        <fullName evidence="1">Phospholipase/carboxylesterase</fullName>
    </submittedName>
</protein>
<reference evidence="1" key="1">
    <citation type="submission" date="2024-06" db="EMBL/GenBank/DDBJ databases">
        <title>Genomic Encyclopedia of Type Strains, Phase IV (KMG-IV): sequencing the most valuable type-strain genomes for metagenomic binning, comparative biology and taxonomic classification.</title>
        <authorList>
            <person name="Goeker M."/>
        </authorList>
    </citation>
    <scope>NUCLEOTIDE SEQUENCE</scope>
    <source>
        <strain evidence="1">SJCon</strain>
    </source>
</reference>
<evidence type="ECO:0000313" key="2">
    <source>
        <dbReference type="Proteomes" id="UP001549207"/>
    </source>
</evidence>
<dbReference type="Proteomes" id="UP001549207">
    <property type="component" value="Unassembled WGS sequence"/>
</dbReference>
<dbReference type="EMBL" id="JBEPNJ010000010">
    <property type="protein sequence ID" value="MET3773036.1"/>
    <property type="molecule type" value="Genomic_DNA"/>
</dbReference>
<gene>
    <name evidence="1" type="ORF">ABIC98_002696</name>
</gene>
<keyword evidence="2" id="KW-1185">Reference proteome</keyword>
<sequence>MIPRELLARTWSYLLNDSGKQTYARRDPGAHNFTPDAVNKLSSWSTGRFQPISRAAQTRPGK</sequence>
<accession>A0ACC6TH34</accession>